<evidence type="ECO:0000313" key="2">
    <source>
        <dbReference type="EMBL" id="APT57785.1"/>
    </source>
</evidence>
<feature type="compositionally biased region" description="Polar residues" evidence="1">
    <location>
        <begin position="55"/>
        <end position="65"/>
    </location>
</feature>
<dbReference type="RefSeq" id="WP_075798603.1">
    <property type="nucleotide sequence ID" value="NZ_CP015583.1"/>
</dbReference>
<sequence>MSEEKTPTAPGNPSRGAQVVLAGEAQTAARGGVGGDIETNTLHKRALEVRGEQADGSTPDGSTLTGEPPPDVVVREVEPLAESSANAAAAPATDAEKAETKASSKKTTSKKD</sequence>
<feature type="compositionally biased region" description="Basic residues" evidence="1">
    <location>
        <begin position="103"/>
        <end position="112"/>
    </location>
</feature>
<feature type="compositionally biased region" description="Low complexity" evidence="1">
    <location>
        <begin position="81"/>
        <end position="93"/>
    </location>
</feature>
<dbReference type="STRING" id="257708.RGI145_12350"/>
<dbReference type="EMBL" id="CP015583">
    <property type="protein sequence ID" value="APT57785.1"/>
    <property type="molecule type" value="Genomic_DNA"/>
</dbReference>
<evidence type="ECO:0000313" key="3">
    <source>
        <dbReference type="Proteomes" id="UP000185494"/>
    </source>
</evidence>
<dbReference type="KEGG" id="rgi:RGI145_12350"/>
<organism evidence="2 3">
    <name type="scientific">Roseomonas gilardii</name>
    <dbReference type="NCBI Taxonomy" id="257708"/>
    <lineage>
        <taxon>Bacteria</taxon>
        <taxon>Pseudomonadati</taxon>
        <taxon>Pseudomonadota</taxon>
        <taxon>Alphaproteobacteria</taxon>
        <taxon>Acetobacterales</taxon>
        <taxon>Roseomonadaceae</taxon>
        <taxon>Roseomonas</taxon>
    </lineage>
</organism>
<evidence type="ECO:0000256" key="1">
    <source>
        <dbReference type="SAM" id="MobiDB-lite"/>
    </source>
</evidence>
<dbReference type="Proteomes" id="UP000185494">
    <property type="component" value="Chromosome 1"/>
</dbReference>
<reference evidence="2 3" key="1">
    <citation type="submission" date="2016-05" db="EMBL/GenBank/DDBJ databases">
        <title>Complete Genome and Methylome Analysis of Psychrotrophic Bacterial Isolates from Antarctic Lake Untersee.</title>
        <authorList>
            <person name="Fomenkov A."/>
            <person name="Akimov V.N."/>
            <person name="Vasilyeva L.V."/>
            <person name="Andersen D."/>
            <person name="Vincze T."/>
            <person name="Roberts R.J."/>
        </authorList>
    </citation>
    <scope>NUCLEOTIDE SEQUENCE [LARGE SCALE GENOMIC DNA]</scope>
    <source>
        <strain evidence="2 3">U14-5</strain>
    </source>
</reference>
<gene>
    <name evidence="2" type="ORF">RGI145_12350</name>
</gene>
<proteinExistence type="predicted"/>
<name>A0A1L7AG84_9PROT</name>
<accession>A0A1L7AG84</accession>
<protein>
    <submittedName>
        <fullName evidence="2">Uncharacterized protein</fullName>
    </submittedName>
</protein>
<feature type="region of interest" description="Disordered" evidence="1">
    <location>
        <begin position="1"/>
        <end position="112"/>
    </location>
</feature>
<dbReference type="AlphaFoldDB" id="A0A1L7AG84"/>